<keyword evidence="1" id="KW-0934">Plastid</keyword>
<dbReference type="RefSeq" id="YP_009512123.1">
    <property type="nucleotide sequence ID" value="NC_039156.1"/>
</dbReference>
<reference evidence="1" key="1">
    <citation type="journal article" date="2018" name="J. Appl. Phycol.">
        <title>Intrageneric chloroplast genome comparison in the genus Euglena (Phylum: Euglenophyta) with annotated chloroplast genomes of Euglena hiemalis and Euglena clara.</title>
        <authorList>
            <person name="Ellala Hewadikaramge M."/>
            <person name="Linton E."/>
        </authorList>
    </citation>
    <scope>NUCLEOTIDE SEQUENCE</scope>
    <source>
        <strain evidence="1">CCAP1224.35</strain>
    </source>
</reference>
<dbReference type="AlphaFoldDB" id="A0A345UC71"/>
<accession>A0A345UC71</accession>
<organism evidence="1">
    <name type="scientific">Euglena hiemalis</name>
    <dbReference type="NCBI Taxonomy" id="392896"/>
    <lineage>
        <taxon>Eukaryota</taxon>
        <taxon>Discoba</taxon>
        <taxon>Euglenozoa</taxon>
        <taxon>Euglenida</taxon>
        <taxon>Spirocuta</taxon>
        <taxon>Euglenophyceae</taxon>
        <taxon>Euglenales</taxon>
        <taxon>Euglenaceae</taxon>
        <taxon>Euglena</taxon>
    </lineage>
</organism>
<dbReference type="GO" id="GO:0005840">
    <property type="term" value="C:ribosome"/>
    <property type="evidence" value="ECO:0007669"/>
    <property type="project" value="UniProtKB-KW"/>
</dbReference>
<dbReference type="GeneID" id="37624969"/>
<sequence length="46" mass="5401">MSKSRKNSRKTNWKKKVIKRVLFAIALGKSFESQNEVNFAFNDKII</sequence>
<keyword evidence="1" id="KW-0689">Ribosomal protein</keyword>
<geneLocation type="chloroplast" evidence="1"/>
<proteinExistence type="predicted"/>
<evidence type="ECO:0000313" key="1">
    <source>
        <dbReference type="EMBL" id="AXI98057.1"/>
    </source>
</evidence>
<keyword evidence="1" id="KW-0687">Ribonucleoprotein</keyword>
<gene>
    <name evidence="1" type="primary">rpl 32</name>
</gene>
<name>A0A345UC71_9EUGL</name>
<protein>
    <submittedName>
        <fullName evidence="1">Ribosomal protein L32</fullName>
    </submittedName>
</protein>
<dbReference type="EMBL" id="MF622086">
    <property type="protein sequence ID" value="AXI98057.1"/>
    <property type="molecule type" value="Genomic_DNA"/>
</dbReference>
<keyword evidence="1" id="KW-0150">Chloroplast</keyword>